<dbReference type="EMBL" id="NIGF01000005">
    <property type="protein sequence ID" value="PQV64480.1"/>
    <property type="molecule type" value="Genomic_DNA"/>
</dbReference>
<dbReference type="AlphaFoldDB" id="A0A2S8SUL0"/>
<dbReference type="OrthoDB" id="2608776at2"/>
<reference evidence="1 2" key="1">
    <citation type="journal article" date="2018" name="Syst. Appl. Microbiol.">
        <title>Abditibacterium utsteinense sp. nov., the first cultivated member of candidate phylum FBP, isolated from ice-free Antarctic soil samples.</title>
        <authorList>
            <person name="Tahon G."/>
            <person name="Tytgat B."/>
            <person name="Lebbe L."/>
            <person name="Carlier A."/>
            <person name="Willems A."/>
        </authorList>
    </citation>
    <scope>NUCLEOTIDE SEQUENCE [LARGE SCALE GENOMIC DNA]</scope>
    <source>
        <strain evidence="1 2">LMG 29911</strain>
    </source>
</reference>
<gene>
    <name evidence="1" type="ORF">B1R32_105162</name>
</gene>
<organism evidence="1 2">
    <name type="scientific">Abditibacterium utsteinense</name>
    <dbReference type="NCBI Taxonomy" id="1960156"/>
    <lineage>
        <taxon>Bacteria</taxon>
        <taxon>Pseudomonadati</taxon>
        <taxon>Abditibacteriota</taxon>
        <taxon>Abditibacteriia</taxon>
        <taxon>Abditibacteriales</taxon>
        <taxon>Abditibacteriaceae</taxon>
        <taxon>Abditibacterium</taxon>
    </lineage>
</organism>
<name>A0A2S8SUL0_9BACT</name>
<sequence length="275" mass="32328">MVKLKGLEDWARGILATSKTELNRRFGTWKRSDEFSKVIEALPFFSRYRPVFCTLSEGTLRELHQKMRGQKCENNFWDAVAYVLKHPLPDDIAFDLIEREIAIAQLAHSPQSEAVLWRLTPFLEEPILTLAKRAYTDSNRTLEEFQNVINEFSEPEWMMEIVAEWSASSLEKRQAFEKAVENHPEREKMLSLNPNIKQRSFAFWDLLSYTERIEKLYGGYDFEKILSIARDDKTPDEILHELEELREFPEAAKVRAAARHTLRRRAEANRDFDSQ</sequence>
<evidence type="ECO:0000313" key="2">
    <source>
        <dbReference type="Proteomes" id="UP000237684"/>
    </source>
</evidence>
<keyword evidence="2" id="KW-1185">Reference proteome</keyword>
<protein>
    <submittedName>
        <fullName evidence="1">Uncharacterized protein</fullName>
    </submittedName>
</protein>
<accession>A0A2S8SUL0</accession>
<dbReference type="RefSeq" id="WP_105483264.1">
    <property type="nucleotide sequence ID" value="NZ_NIGF01000005.1"/>
</dbReference>
<dbReference type="Proteomes" id="UP000237684">
    <property type="component" value="Unassembled WGS sequence"/>
</dbReference>
<comment type="caution">
    <text evidence="1">The sequence shown here is derived from an EMBL/GenBank/DDBJ whole genome shotgun (WGS) entry which is preliminary data.</text>
</comment>
<proteinExistence type="predicted"/>
<dbReference type="InParanoid" id="A0A2S8SUL0"/>
<evidence type="ECO:0000313" key="1">
    <source>
        <dbReference type="EMBL" id="PQV64480.1"/>
    </source>
</evidence>